<evidence type="ECO:0000313" key="3">
    <source>
        <dbReference type="Proteomes" id="UP001595710"/>
    </source>
</evidence>
<dbReference type="EMBL" id="JBHRYN010000008">
    <property type="protein sequence ID" value="MFC3701442.1"/>
    <property type="molecule type" value="Genomic_DNA"/>
</dbReference>
<comment type="caution">
    <text evidence="2">The sequence shown here is derived from an EMBL/GenBank/DDBJ whole genome shotgun (WGS) entry which is preliminary data.</text>
</comment>
<keyword evidence="2" id="KW-0012">Acyltransferase</keyword>
<organism evidence="2 3">
    <name type="scientific">Reinekea marina</name>
    <dbReference type="NCBI Taxonomy" id="1310421"/>
    <lineage>
        <taxon>Bacteria</taxon>
        <taxon>Pseudomonadati</taxon>
        <taxon>Pseudomonadota</taxon>
        <taxon>Gammaproteobacteria</taxon>
        <taxon>Oceanospirillales</taxon>
        <taxon>Saccharospirillaceae</taxon>
        <taxon>Reinekea</taxon>
    </lineage>
</organism>
<accession>A0ABV7WQK1</accession>
<protein>
    <submittedName>
        <fullName evidence="2">Gamma-glutamylcyclotransferase family protein</fullName>
        <ecNumber evidence="2">2.3.2.-</ecNumber>
    </submittedName>
</protein>
<sequence>MHYIFGYGSLICQDSRSRTGTSSKAYAIEVKGISRNWSVHTPDWPATAVSVTQKQSSHCTGVYFEVDEANLKQFDRREQGYNRVQIPWESVAPSCTQPLPESGNLWVYVGKNNNVTPLPERPIMQSYLDVILNGCLDFSEHFAARFLQLTGHWQHLIDDRSNPQYVRPLNSTHRLELIDKLIAENQPELWTERKPLEPK</sequence>
<keyword evidence="3" id="KW-1185">Reference proteome</keyword>
<dbReference type="RefSeq" id="WP_215999423.1">
    <property type="nucleotide sequence ID" value="NZ_JAUFQI010000001.1"/>
</dbReference>
<gene>
    <name evidence="2" type="ORF">ACFOND_07320</name>
</gene>
<dbReference type="Pfam" id="PF06094">
    <property type="entry name" value="GGACT"/>
    <property type="match status" value="1"/>
</dbReference>
<evidence type="ECO:0000313" key="2">
    <source>
        <dbReference type="EMBL" id="MFC3701442.1"/>
    </source>
</evidence>
<reference evidence="3" key="1">
    <citation type="journal article" date="2019" name="Int. J. Syst. Evol. Microbiol.">
        <title>The Global Catalogue of Microorganisms (GCM) 10K type strain sequencing project: providing services to taxonomists for standard genome sequencing and annotation.</title>
        <authorList>
            <consortium name="The Broad Institute Genomics Platform"/>
            <consortium name="The Broad Institute Genome Sequencing Center for Infectious Disease"/>
            <person name="Wu L."/>
            <person name="Ma J."/>
        </authorList>
    </citation>
    <scope>NUCLEOTIDE SEQUENCE [LARGE SCALE GENOMIC DNA]</scope>
    <source>
        <strain evidence="3">CECT 8288</strain>
    </source>
</reference>
<dbReference type="EC" id="2.3.2.-" evidence="2"/>
<dbReference type="GO" id="GO:0016746">
    <property type="term" value="F:acyltransferase activity"/>
    <property type="evidence" value="ECO:0007669"/>
    <property type="project" value="UniProtKB-KW"/>
</dbReference>
<feature type="domain" description="Gamma-glutamylcyclotransferase AIG2-like" evidence="1">
    <location>
        <begin position="4"/>
        <end position="112"/>
    </location>
</feature>
<dbReference type="InterPro" id="IPR009288">
    <property type="entry name" value="AIG2-like_dom"/>
</dbReference>
<dbReference type="Proteomes" id="UP001595710">
    <property type="component" value="Unassembled WGS sequence"/>
</dbReference>
<evidence type="ECO:0000259" key="1">
    <source>
        <dbReference type="Pfam" id="PF06094"/>
    </source>
</evidence>
<dbReference type="CDD" id="cd06661">
    <property type="entry name" value="GGCT_like"/>
    <property type="match status" value="1"/>
</dbReference>
<name>A0ABV7WQK1_9GAMM</name>
<proteinExistence type="predicted"/>
<keyword evidence="2" id="KW-0808">Transferase</keyword>
<dbReference type="InterPro" id="IPR013024">
    <property type="entry name" value="GGCT-like"/>
</dbReference>